<feature type="region of interest" description="Disordered" evidence="1">
    <location>
        <begin position="69"/>
        <end position="124"/>
    </location>
</feature>
<evidence type="ECO:0000313" key="3">
    <source>
        <dbReference type="Proteomes" id="UP001151760"/>
    </source>
</evidence>
<evidence type="ECO:0000256" key="1">
    <source>
        <dbReference type="SAM" id="MobiDB-lite"/>
    </source>
</evidence>
<feature type="compositionally biased region" description="Basic and acidic residues" evidence="1">
    <location>
        <begin position="89"/>
        <end position="121"/>
    </location>
</feature>
<dbReference type="Proteomes" id="UP001151760">
    <property type="component" value="Unassembled WGS sequence"/>
</dbReference>
<proteinExistence type="predicted"/>
<gene>
    <name evidence="2" type="ORF">Tco_0993215</name>
</gene>
<organism evidence="2 3">
    <name type="scientific">Tanacetum coccineum</name>
    <dbReference type="NCBI Taxonomy" id="301880"/>
    <lineage>
        <taxon>Eukaryota</taxon>
        <taxon>Viridiplantae</taxon>
        <taxon>Streptophyta</taxon>
        <taxon>Embryophyta</taxon>
        <taxon>Tracheophyta</taxon>
        <taxon>Spermatophyta</taxon>
        <taxon>Magnoliopsida</taxon>
        <taxon>eudicotyledons</taxon>
        <taxon>Gunneridae</taxon>
        <taxon>Pentapetalae</taxon>
        <taxon>asterids</taxon>
        <taxon>campanulids</taxon>
        <taxon>Asterales</taxon>
        <taxon>Asteraceae</taxon>
        <taxon>Asteroideae</taxon>
        <taxon>Anthemideae</taxon>
        <taxon>Anthemidinae</taxon>
        <taxon>Tanacetum</taxon>
    </lineage>
</organism>
<sequence length="180" mass="20656">MIALDRQHVRAQICHSLHHYWLLEGVLSGFNLEGEEFVGLERMELTIEEKSTLFQQLLEIRRKFFTAKRAEENRNRPPTRAQQRKGSKVRAEGNATRKESSSKRAGDELKQENAKKQKMDEDKETAELQSLMEVIPDEEEVAVDAIPLATKPPSIVDYKIIKEGKISYYQIIRADGSSKS</sequence>
<comment type="caution">
    <text evidence="2">The sequence shown here is derived from an EMBL/GenBank/DDBJ whole genome shotgun (WGS) entry which is preliminary data.</text>
</comment>
<keyword evidence="3" id="KW-1185">Reference proteome</keyword>
<reference evidence="2" key="2">
    <citation type="submission" date="2022-01" db="EMBL/GenBank/DDBJ databases">
        <authorList>
            <person name="Yamashiro T."/>
            <person name="Shiraishi A."/>
            <person name="Satake H."/>
            <person name="Nakayama K."/>
        </authorList>
    </citation>
    <scope>NUCLEOTIDE SEQUENCE</scope>
</reference>
<evidence type="ECO:0000313" key="2">
    <source>
        <dbReference type="EMBL" id="GJT58161.1"/>
    </source>
</evidence>
<protein>
    <submittedName>
        <fullName evidence="2">Uncharacterized protein</fullName>
    </submittedName>
</protein>
<dbReference type="EMBL" id="BQNB010016993">
    <property type="protein sequence ID" value="GJT58161.1"/>
    <property type="molecule type" value="Genomic_DNA"/>
</dbReference>
<accession>A0ABQ5F498</accession>
<name>A0ABQ5F498_9ASTR</name>
<reference evidence="2" key="1">
    <citation type="journal article" date="2022" name="Int. J. Mol. Sci.">
        <title>Draft Genome of Tanacetum Coccineum: Genomic Comparison of Closely Related Tanacetum-Family Plants.</title>
        <authorList>
            <person name="Yamashiro T."/>
            <person name="Shiraishi A."/>
            <person name="Nakayama K."/>
            <person name="Satake H."/>
        </authorList>
    </citation>
    <scope>NUCLEOTIDE SEQUENCE</scope>
</reference>